<proteinExistence type="predicted"/>
<dbReference type="EMBL" id="AACKFB010000004">
    <property type="protein sequence ID" value="EAK9427442.1"/>
    <property type="molecule type" value="Genomic_DNA"/>
</dbReference>
<evidence type="ECO:0000313" key="7">
    <source>
        <dbReference type="Proteomes" id="UP000355989"/>
    </source>
</evidence>
<evidence type="ECO:0000313" key="5">
    <source>
        <dbReference type="EMBL" id="EDH0840521.1"/>
    </source>
</evidence>
<reference evidence="2 7" key="1">
    <citation type="submission" date="2018-06" db="EMBL/GenBank/DDBJ databases">
        <authorList>
            <consortium name="GenomeTrakr: Next Generation Sequencing Network for Food Pathogen Tracability"/>
        </authorList>
    </citation>
    <scope>NUCLEOTIDE SEQUENCE [LARGE SCALE GENOMIC DNA]</scope>
    <source>
        <strain evidence="5 6">CFSAN085184</strain>
        <strain evidence="4">FDA00014181</strain>
        <strain evidence="8">FDA1077646-S145-002</strain>
        <strain evidence="2 7">FLAG-78586</strain>
    </source>
</reference>
<keyword evidence="1" id="KW-0812">Transmembrane</keyword>
<dbReference type="EMBL" id="AAAQOE010000001">
    <property type="protein sequence ID" value="EAE1095452.1"/>
    <property type="molecule type" value="Genomic_DNA"/>
</dbReference>
<keyword evidence="1" id="KW-0472">Membrane</keyword>
<dbReference type="Proteomes" id="UP000566597">
    <property type="component" value="Unassembled WGS sequence"/>
</dbReference>
<dbReference type="Proteomes" id="UP000355989">
    <property type="component" value="Unassembled WGS sequence"/>
</dbReference>
<sequence length="93" mass="10895">MTLINFICNNFHLNSFRSFQEVVCCVIPIVFAIPTFQVYFFNHLAFINSRKYEALAFTRKDVDLNNKRLYANKTLSHGEICSHFSKHNLNKSC</sequence>
<evidence type="ECO:0000313" key="8">
    <source>
        <dbReference type="Proteomes" id="UP000484022"/>
    </source>
</evidence>
<evidence type="ECO:0000313" key="2">
    <source>
        <dbReference type="EMBL" id="EAE1095452.1"/>
    </source>
</evidence>
<evidence type="ECO:0000313" key="4">
    <source>
        <dbReference type="EMBL" id="EAK9427442.1"/>
    </source>
</evidence>
<dbReference type="Proteomes" id="UP000335978">
    <property type="component" value="Unassembled WGS sequence"/>
</dbReference>
<keyword evidence="1" id="KW-1133">Transmembrane helix</keyword>
<evidence type="ECO:0000313" key="3">
    <source>
        <dbReference type="EMBL" id="EAH0251405.1"/>
    </source>
</evidence>
<comment type="caution">
    <text evidence="2">The sequence shown here is derived from an EMBL/GenBank/DDBJ whole genome shotgun (WGS) entry which is preliminary data.</text>
</comment>
<dbReference type="EMBL" id="AAMGHX010000001">
    <property type="protein sequence ID" value="EDH0840521.1"/>
    <property type="molecule type" value="Genomic_DNA"/>
</dbReference>
<feature type="transmembrane region" description="Helical" evidence="1">
    <location>
        <begin position="19"/>
        <end position="41"/>
    </location>
</feature>
<accession>A0A3T2PFP0</accession>
<organism evidence="2 7">
    <name type="scientific">Listeria monocytogenes</name>
    <dbReference type="NCBI Taxonomy" id="1639"/>
    <lineage>
        <taxon>Bacteria</taxon>
        <taxon>Bacillati</taxon>
        <taxon>Bacillota</taxon>
        <taxon>Bacilli</taxon>
        <taxon>Bacillales</taxon>
        <taxon>Listeriaceae</taxon>
        <taxon>Listeria</taxon>
    </lineage>
</organism>
<protein>
    <submittedName>
        <fullName evidence="2">Integrase</fullName>
    </submittedName>
</protein>
<evidence type="ECO:0000256" key="1">
    <source>
        <dbReference type="SAM" id="Phobius"/>
    </source>
</evidence>
<evidence type="ECO:0000313" key="6">
    <source>
        <dbReference type="Proteomes" id="UP000335978"/>
    </source>
</evidence>
<evidence type="ECO:0000313" key="9">
    <source>
        <dbReference type="Proteomes" id="UP000566597"/>
    </source>
</evidence>
<dbReference type="AlphaFoldDB" id="A0A3T2PFP0"/>
<reference evidence="3 9" key="2">
    <citation type="submission" date="2019-04" db="EMBL/GenBank/DDBJ databases">
        <authorList>
            <person name="Ashton P.M."/>
            <person name="Dallman T."/>
            <person name="Nair S."/>
            <person name="De Pinna E."/>
            <person name="Peters T."/>
            <person name="Grant K."/>
        </authorList>
    </citation>
    <scope>NUCLEOTIDE SEQUENCE [LARGE SCALE GENOMIC DNA]</scope>
    <source>
        <strain evidence="3 9">406731</strain>
    </source>
</reference>
<dbReference type="Proteomes" id="UP000484022">
    <property type="component" value="Unassembled WGS sequence"/>
</dbReference>
<name>A0A3T2PFP0_LISMN</name>
<gene>
    <name evidence="2" type="ORF">APD94_05730</name>
    <name evidence="3" type="ORF">D4U23_03265</name>
    <name evidence="4" type="ORF">FC284_03705</name>
    <name evidence="5" type="ORF">GCV64_05360</name>
</gene>
<dbReference type="EMBL" id="AABEVT010000001">
    <property type="protein sequence ID" value="EAH0251405.1"/>
    <property type="molecule type" value="Genomic_DNA"/>
</dbReference>